<feature type="signal peptide" evidence="2">
    <location>
        <begin position="1"/>
        <end position="25"/>
    </location>
</feature>
<sequence>MQFFQYSVIHRVGNPLVLALLTALAACSPHSSQQETKAASAPTTASTPVTEPAPASSAPVQKDSQERGEDGQDPEKFVQAEKPEAGQGRGPRVKGVRIGDSMTQARSAVAALANGLPPNERCRITDDIISYEGDSAFGIRCGTQDQAWLIFKGGRLLRFKFSPYLVSLVFGSMPFKEFAQTFIDAYHIPRLDPMANMGGQYLGYKDDAQGWMVFVYPNNSFAVETAQTEAQRAKHFN</sequence>
<feature type="chain" id="PRO_5047293805" description="Lipoprotein" evidence="2">
    <location>
        <begin position="26"/>
        <end position="237"/>
    </location>
</feature>
<feature type="compositionally biased region" description="Basic and acidic residues" evidence="1">
    <location>
        <begin position="63"/>
        <end position="84"/>
    </location>
</feature>
<organism evidence="3 4">
    <name type="scientific">Ralstonia mojiangensis</name>
    <dbReference type="NCBI Taxonomy" id="2953895"/>
    <lineage>
        <taxon>Bacteria</taxon>
        <taxon>Pseudomonadati</taxon>
        <taxon>Pseudomonadota</taxon>
        <taxon>Betaproteobacteria</taxon>
        <taxon>Burkholderiales</taxon>
        <taxon>Burkholderiaceae</taxon>
        <taxon>Ralstonia</taxon>
    </lineage>
</organism>
<feature type="compositionally biased region" description="Low complexity" evidence="1">
    <location>
        <begin position="38"/>
        <end position="59"/>
    </location>
</feature>
<accession>A0ABT2LDG0</accession>
<evidence type="ECO:0000313" key="3">
    <source>
        <dbReference type="EMBL" id="MCT7313252.1"/>
    </source>
</evidence>
<gene>
    <name evidence="3" type="ORF">N5J06_19945</name>
</gene>
<proteinExistence type="predicted"/>
<evidence type="ECO:0008006" key="5">
    <source>
        <dbReference type="Google" id="ProtNLM"/>
    </source>
</evidence>
<reference evidence="3 4" key="1">
    <citation type="journal article" date="2023" name="Front. Microbiol.">
        <title>Ralstonia chuxiongensis sp. nov., Ralstonia mojiangensis sp. nov., and Ralstonia soli sp. nov., isolated from tobacco fields, are three novel species in the family Burkholderiaceae.</title>
        <authorList>
            <person name="Lu C.H."/>
            <person name="Zhang Y.Y."/>
            <person name="Jiang N."/>
            <person name="Chen W."/>
            <person name="Shao X."/>
            <person name="Zhao Z.M."/>
            <person name="Lu W.L."/>
            <person name="Hu X."/>
            <person name="Xi Y.X."/>
            <person name="Zou S.Y."/>
            <person name="Wei Q.J."/>
            <person name="Lin Z.L."/>
            <person name="Gong L."/>
            <person name="Gai X.T."/>
            <person name="Zhang L.Q."/>
            <person name="Li J.Y."/>
            <person name="Jin Y."/>
            <person name="Xia Z.Y."/>
        </authorList>
    </citation>
    <scope>NUCLEOTIDE SEQUENCE [LARGE SCALE GENOMIC DNA]</scope>
    <source>
        <strain evidence="3 4">22TCJT01-1</strain>
    </source>
</reference>
<keyword evidence="4" id="KW-1185">Reference proteome</keyword>
<name>A0ABT2LDG0_9RALS</name>
<dbReference type="Proteomes" id="UP001164420">
    <property type="component" value="Unassembled WGS sequence"/>
</dbReference>
<evidence type="ECO:0000313" key="4">
    <source>
        <dbReference type="Proteomes" id="UP001164420"/>
    </source>
</evidence>
<keyword evidence="2" id="KW-0732">Signal</keyword>
<comment type="caution">
    <text evidence="3">The sequence shown here is derived from an EMBL/GenBank/DDBJ whole genome shotgun (WGS) entry which is preliminary data.</text>
</comment>
<dbReference type="EMBL" id="JAOCQI010000003">
    <property type="protein sequence ID" value="MCT7313252.1"/>
    <property type="molecule type" value="Genomic_DNA"/>
</dbReference>
<feature type="region of interest" description="Disordered" evidence="1">
    <location>
        <begin position="34"/>
        <end position="96"/>
    </location>
</feature>
<evidence type="ECO:0000256" key="1">
    <source>
        <dbReference type="SAM" id="MobiDB-lite"/>
    </source>
</evidence>
<dbReference type="RefSeq" id="WP_260784999.1">
    <property type="nucleotide sequence ID" value="NZ_JAOCQI010000003.1"/>
</dbReference>
<protein>
    <recommendedName>
        <fullName evidence="5">Lipoprotein</fullName>
    </recommendedName>
</protein>
<evidence type="ECO:0000256" key="2">
    <source>
        <dbReference type="SAM" id="SignalP"/>
    </source>
</evidence>